<name>A0AAV7RDQ5_PLEWA</name>
<comment type="caution">
    <text evidence="2">The sequence shown here is derived from an EMBL/GenBank/DDBJ whole genome shotgun (WGS) entry which is preliminary data.</text>
</comment>
<accession>A0AAV7RDQ5</accession>
<dbReference type="AlphaFoldDB" id="A0AAV7RDQ5"/>
<proteinExistence type="predicted"/>
<dbReference type="EMBL" id="JANPWB010000009">
    <property type="protein sequence ID" value="KAJ1150188.1"/>
    <property type="molecule type" value="Genomic_DNA"/>
</dbReference>
<feature type="region of interest" description="Disordered" evidence="1">
    <location>
        <begin position="19"/>
        <end position="41"/>
    </location>
</feature>
<sequence>MRCALPGLVLGCCGARAGGPDAGNGILASPGSGGDRRMGTSTPAALPCSGIIWPDKWRWRPTPLLGQAVPTSDGEVP</sequence>
<evidence type="ECO:0008006" key="4">
    <source>
        <dbReference type="Google" id="ProtNLM"/>
    </source>
</evidence>
<evidence type="ECO:0000313" key="3">
    <source>
        <dbReference type="Proteomes" id="UP001066276"/>
    </source>
</evidence>
<gene>
    <name evidence="2" type="ORF">NDU88_002984</name>
</gene>
<keyword evidence="3" id="KW-1185">Reference proteome</keyword>
<evidence type="ECO:0000313" key="2">
    <source>
        <dbReference type="EMBL" id="KAJ1150188.1"/>
    </source>
</evidence>
<evidence type="ECO:0000256" key="1">
    <source>
        <dbReference type="SAM" id="MobiDB-lite"/>
    </source>
</evidence>
<organism evidence="2 3">
    <name type="scientific">Pleurodeles waltl</name>
    <name type="common">Iberian ribbed newt</name>
    <dbReference type="NCBI Taxonomy" id="8319"/>
    <lineage>
        <taxon>Eukaryota</taxon>
        <taxon>Metazoa</taxon>
        <taxon>Chordata</taxon>
        <taxon>Craniata</taxon>
        <taxon>Vertebrata</taxon>
        <taxon>Euteleostomi</taxon>
        <taxon>Amphibia</taxon>
        <taxon>Batrachia</taxon>
        <taxon>Caudata</taxon>
        <taxon>Salamandroidea</taxon>
        <taxon>Salamandridae</taxon>
        <taxon>Pleurodelinae</taxon>
        <taxon>Pleurodeles</taxon>
    </lineage>
</organism>
<protein>
    <recommendedName>
        <fullName evidence="4">Secreted protein</fullName>
    </recommendedName>
</protein>
<dbReference type="Proteomes" id="UP001066276">
    <property type="component" value="Chromosome 5"/>
</dbReference>
<reference evidence="2" key="1">
    <citation type="journal article" date="2022" name="bioRxiv">
        <title>Sequencing and chromosome-scale assembly of the giantPleurodeles waltlgenome.</title>
        <authorList>
            <person name="Brown T."/>
            <person name="Elewa A."/>
            <person name="Iarovenko S."/>
            <person name="Subramanian E."/>
            <person name="Araus A.J."/>
            <person name="Petzold A."/>
            <person name="Susuki M."/>
            <person name="Suzuki K.-i.T."/>
            <person name="Hayashi T."/>
            <person name="Toyoda A."/>
            <person name="Oliveira C."/>
            <person name="Osipova E."/>
            <person name="Leigh N.D."/>
            <person name="Simon A."/>
            <person name="Yun M.H."/>
        </authorList>
    </citation>
    <scope>NUCLEOTIDE SEQUENCE</scope>
    <source>
        <strain evidence="2">20211129_DDA</strain>
        <tissue evidence="2">Liver</tissue>
    </source>
</reference>